<evidence type="ECO:0000313" key="1">
    <source>
        <dbReference type="EMBL" id="BAM00149.1"/>
    </source>
</evidence>
<reference evidence="1 2" key="1">
    <citation type="submission" date="2012-02" db="EMBL/GenBank/DDBJ databases">
        <title>Complete genome sequence of Caldilinea aerophila DSM 14535 (= NBRC 102666).</title>
        <authorList>
            <person name="Oguchi A."/>
            <person name="Hosoyama A."/>
            <person name="Sekine M."/>
            <person name="Fukai R."/>
            <person name="Kato Y."/>
            <person name="Nakamura S."/>
            <person name="Hanada S."/>
            <person name="Yamazaki S."/>
            <person name="Fujita N."/>
        </authorList>
    </citation>
    <scope>NUCLEOTIDE SEQUENCE [LARGE SCALE GENOMIC DNA]</scope>
    <source>
        <strain evidence="2">DSM 14535 / JCM 11387 / NBRC 104270 / STL-6-O1</strain>
    </source>
</reference>
<accession>I0I4G1</accession>
<sequence>MNPAAQQLTAADGSLARFFCLVAAAELGAVGRHHDPPCRASWRYGLQVAELGAVGRHHDPQDTW</sequence>
<name>I0I4G1_CALAS</name>
<dbReference type="KEGG" id="cap:CLDAP_21090"/>
<dbReference type="EMBL" id="AP012337">
    <property type="protein sequence ID" value="BAM00149.1"/>
    <property type="molecule type" value="Genomic_DNA"/>
</dbReference>
<protein>
    <submittedName>
        <fullName evidence="1">Uncharacterized protein</fullName>
    </submittedName>
</protein>
<dbReference type="Proteomes" id="UP000007880">
    <property type="component" value="Chromosome"/>
</dbReference>
<dbReference type="HOGENOM" id="CLU_2859216_0_0_0"/>
<organism evidence="1 2">
    <name type="scientific">Caldilinea aerophila (strain DSM 14535 / JCM 11387 / NBRC 104270 / STL-6-O1)</name>
    <dbReference type="NCBI Taxonomy" id="926550"/>
    <lineage>
        <taxon>Bacteria</taxon>
        <taxon>Bacillati</taxon>
        <taxon>Chloroflexota</taxon>
        <taxon>Caldilineae</taxon>
        <taxon>Caldilineales</taxon>
        <taxon>Caldilineaceae</taxon>
        <taxon>Caldilinea</taxon>
    </lineage>
</organism>
<gene>
    <name evidence="1" type="ordered locus">CLDAP_21090</name>
</gene>
<keyword evidence="2" id="KW-1185">Reference proteome</keyword>
<dbReference type="STRING" id="926550.CLDAP_21090"/>
<evidence type="ECO:0000313" key="2">
    <source>
        <dbReference type="Proteomes" id="UP000007880"/>
    </source>
</evidence>
<dbReference type="AlphaFoldDB" id="I0I4G1"/>
<proteinExistence type="predicted"/>